<evidence type="ECO:0000256" key="6">
    <source>
        <dbReference type="ARBA" id="ARBA00016919"/>
    </source>
</evidence>
<dbReference type="Proteomes" id="UP000239711">
    <property type="component" value="Unassembled WGS sequence"/>
</dbReference>
<keyword evidence="7 12" id="KW-0808">Transferase</keyword>
<dbReference type="GO" id="GO:0004156">
    <property type="term" value="F:dihydropteroate synthase activity"/>
    <property type="evidence" value="ECO:0007669"/>
    <property type="project" value="UniProtKB-EC"/>
</dbReference>
<evidence type="ECO:0000313" key="15">
    <source>
        <dbReference type="Proteomes" id="UP000239711"/>
    </source>
</evidence>
<feature type="domain" description="Pterin-binding" evidence="13">
    <location>
        <begin position="19"/>
        <end position="271"/>
    </location>
</feature>
<dbReference type="Gene3D" id="3.20.20.20">
    <property type="entry name" value="Dihydropteroate synthase-like"/>
    <property type="match status" value="1"/>
</dbReference>
<evidence type="ECO:0000256" key="5">
    <source>
        <dbReference type="ARBA" id="ARBA00012458"/>
    </source>
</evidence>
<protein>
    <recommendedName>
        <fullName evidence="6 12">Dihydropteroate synthase</fullName>
        <shortName evidence="12">DHPS</shortName>
        <ecNumber evidence="5 12">2.5.1.15</ecNumber>
    </recommendedName>
    <alternativeName>
        <fullName evidence="11 12">Dihydropteroate pyrophosphorylase</fullName>
    </alternativeName>
</protein>
<organism evidence="14 15">
    <name type="scientific">Sphingobacterium haloxyli</name>
    <dbReference type="NCBI Taxonomy" id="2100533"/>
    <lineage>
        <taxon>Bacteria</taxon>
        <taxon>Pseudomonadati</taxon>
        <taxon>Bacteroidota</taxon>
        <taxon>Sphingobacteriia</taxon>
        <taxon>Sphingobacteriales</taxon>
        <taxon>Sphingobacteriaceae</taxon>
        <taxon>Sphingobacterium</taxon>
    </lineage>
</organism>
<dbReference type="OrthoDB" id="9811744at2"/>
<comment type="function">
    <text evidence="12">Catalyzes the condensation of para-aminobenzoate (pABA) with 6-hydroxymethyl-7,8-dihydropterin diphosphate (DHPt-PP) to form 7,8-dihydropteroate (H2Pte), the immediate precursor of folate derivatives.</text>
</comment>
<dbReference type="UniPathway" id="UPA00077">
    <property type="reaction ID" value="UER00156"/>
</dbReference>
<sequence>MTFTQSINANGRLITFEKPLIMGILNVTPDSFYDGGKHNSAEQALVKAEELITAGADIIDIGAYSSRPGASPVSPQEEINRVVPVIRELSKRQPNITLSVDTFRADVAEVCIAAGAHVINDISGGTLDKDMFATVARLQVPYVLMHMRGTPQTMQTLTAYDDIVEDVATALGEKIATLRALGVKDIILDPGFGFAKTIEQNHELLHRVDELHYFGLPLLGGISRKSMIYKKLNTTAEDALVGTIALNTVLLTKGVQLLRVHDVKEAKQLIELLF</sequence>
<evidence type="ECO:0000256" key="12">
    <source>
        <dbReference type="RuleBase" id="RU361205"/>
    </source>
</evidence>
<dbReference type="GO" id="GO:0046872">
    <property type="term" value="F:metal ion binding"/>
    <property type="evidence" value="ECO:0007669"/>
    <property type="project" value="UniProtKB-KW"/>
</dbReference>
<evidence type="ECO:0000256" key="10">
    <source>
        <dbReference type="ARBA" id="ARBA00022909"/>
    </source>
</evidence>
<dbReference type="PROSITE" id="PS00793">
    <property type="entry name" value="DHPS_2"/>
    <property type="match status" value="1"/>
</dbReference>
<dbReference type="PROSITE" id="PS00792">
    <property type="entry name" value="DHPS_1"/>
    <property type="match status" value="1"/>
</dbReference>
<evidence type="ECO:0000256" key="1">
    <source>
        <dbReference type="ARBA" id="ARBA00000012"/>
    </source>
</evidence>
<keyword evidence="9 12" id="KW-0460">Magnesium</keyword>
<dbReference type="AlphaFoldDB" id="A0A2S9J8N3"/>
<gene>
    <name evidence="14" type="primary">folP</name>
    <name evidence="14" type="ORF">C5745_00195</name>
</gene>
<evidence type="ECO:0000313" key="14">
    <source>
        <dbReference type="EMBL" id="PRD49107.1"/>
    </source>
</evidence>
<dbReference type="InterPro" id="IPR011005">
    <property type="entry name" value="Dihydropteroate_synth-like_sf"/>
</dbReference>
<dbReference type="InterPro" id="IPR045031">
    <property type="entry name" value="DHP_synth-like"/>
</dbReference>
<comment type="pathway">
    <text evidence="3 12">Cofactor biosynthesis; tetrahydrofolate biosynthesis; 7,8-dihydrofolate from 2-amino-4-hydroxy-6-hydroxymethyl-7,8-dihydropteridine diphosphate and 4-aminobenzoate: step 1/2.</text>
</comment>
<comment type="caution">
    <text evidence="14">The sequence shown here is derived from an EMBL/GenBank/DDBJ whole genome shotgun (WGS) entry which is preliminary data.</text>
</comment>
<dbReference type="GO" id="GO:0005829">
    <property type="term" value="C:cytosol"/>
    <property type="evidence" value="ECO:0007669"/>
    <property type="project" value="TreeGrafter"/>
</dbReference>
<name>A0A2S9J8N3_9SPHI</name>
<dbReference type="FunFam" id="3.20.20.20:FF:000006">
    <property type="entry name" value="Dihydropteroate synthase"/>
    <property type="match status" value="1"/>
</dbReference>
<reference evidence="14 15" key="1">
    <citation type="submission" date="2018-02" db="EMBL/GenBank/DDBJ databases">
        <title>The draft genome of Sphingobacterium sp. 5JN-11.</title>
        <authorList>
            <person name="Liu L."/>
            <person name="Li L."/>
            <person name="Liang L."/>
            <person name="Zhang X."/>
            <person name="Wang T."/>
        </authorList>
    </citation>
    <scope>NUCLEOTIDE SEQUENCE [LARGE SCALE GENOMIC DNA]</scope>
    <source>
        <strain evidence="14 15">5JN-11</strain>
    </source>
</reference>
<dbReference type="EMBL" id="PVBQ01000001">
    <property type="protein sequence ID" value="PRD49107.1"/>
    <property type="molecule type" value="Genomic_DNA"/>
</dbReference>
<evidence type="ECO:0000256" key="7">
    <source>
        <dbReference type="ARBA" id="ARBA00022679"/>
    </source>
</evidence>
<dbReference type="PROSITE" id="PS50972">
    <property type="entry name" value="PTERIN_BINDING"/>
    <property type="match status" value="1"/>
</dbReference>
<dbReference type="Pfam" id="PF00809">
    <property type="entry name" value="Pterin_bind"/>
    <property type="match status" value="1"/>
</dbReference>
<dbReference type="EC" id="2.5.1.15" evidence="5 12"/>
<evidence type="ECO:0000256" key="3">
    <source>
        <dbReference type="ARBA" id="ARBA00004763"/>
    </source>
</evidence>
<dbReference type="GO" id="GO:0046656">
    <property type="term" value="P:folic acid biosynthetic process"/>
    <property type="evidence" value="ECO:0007669"/>
    <property type="project" value="UniProtKB-KW"/>
</dbReference>
<evidence type="ECO:0000256" key="11">
    <source>
        <dbReference type="ARBA" id="ARBA00030193"/>
    </source>
</evidence>
<evidence type="ECO:0000259" key="13">
    <source>
        <dbReference type="PROSITE" id="PS50972"/>
    </source>
</evidence>
<comment type="cofactor">
    <cofactor evidence="2 12">
        <name>Mg(2+)</name>
        <dbReference type="ChEBI" id="CHEBI:18420"/>
    </cofactor>
</comment>
<evidence type="ECO:0000256" key="8">
    <source>
        <dbReference type="ARBA" id="ARBA00022723"/>
    </source>
</evidence>
<comment type="similarity">
    <text evidence="4 12">Belongs to the DHPS family.</text>
</comment>
<dbReference type="InterPro" id="IPR000489">
    <property type="entry name" value="Pterin-binding_dom"/>
</dbReference>
<keyword evidence="10 12" id="KW-0289">Folate biosynthesis</keyword>
<dbReference type="PANTHER" id="PTHR20941:SF1">
    <property type="entry name" value="FOLIC ACID SYNTHESIS PROTEIN FOL1"/>
    <property type="match status" value="1"/>
</dbReference>
<evidence type="ECO:0000256" key="2">
    <source>
        <dbReference type="ARBA" id="ARBA00001946"/>
    </source>
</evidence>
<evidence type="ECO:0000256" key="4">
    <source>
        <dbReference type="ARBA" id="ARBA00009503"/>
    </source>
</evidence>
<proteinExistence type="inferred from homology"/>
<keyword evidence="8 12" id="KW-0479">Metal-binding</keyword>
<dbReference type="CDD" id="cd00739">
    <property type="entry name" value="DHPS"/>
    <property type="match status" value="1"/>
</dbReference>
<dbReference type="RefSeq" id="WP_105714947.1">
    <property type="nucleotide sequence ID" value="NZ_PVBQ01000001.1"/>
</dbReference>
<dbReference type="InterPro" id="IPR006390">
    <property type="entry name" value="DHP_synth_dom"/>
</dbReference>
<evidence type="ECO:0000256" key="9">
    <source>
        <dbReference type="ARBA" id="ARBA00022842"/>
    </source>
</evidence>
<accession>A0A2S9J8N3</accession>
<dbReference type="PANTHER" id="PTHR20941">
    <property type="entry name" value="FOLATE SYNTHESIS PROTEINS"/>
    <property type="match status" value="1"/>
</dbReference>
<dbReference type="NCBIfam" id="TIGR01496">
    <property type="entry name" value="DHPS"/>
    <property type="match status" value="1"/>
</dbReference>
<keyword evidence="15" id="KW-1185">Reference proteome</keyword>
<dbReference type="SUPFAM" id="SSF51717">
    <property type="entry name" value="Dihydropteroate synthetase-like"/>
    <property type="match status" value="1"/>
</dbReference>
<dbReference type="GO" id="GO:0046654">
    <property type="term" value="P:tetrahydrofolate biosynthetic process"/>
    <property type="evidence" value="ECO:0007669"/>
    <property type="project" value="UniProtKB-UniPathway"/>
</dbReference>
<comment type="catalytic activity">
    <reaction evidence="1">
        <text>(7,8-dihydropterin-6-yl)methyl diphosphate + 4-aminobenzoate = 7,8-dihydropteroate + diphosphate</text>
        <dbReference type="Rhea" id="RHEA:19949"/>
        <dbReference type="ChEBI" id="CHEBI:17836"/>
        <dbReference type="ChEBI" id="CHEBI:17839"/>
        <dbReference type="ChEBI" id="CHEBI:33019"/>
        <dbReference type="ChEBI" id="CHEBI:72950"/>
        <dbReference type="EC" id="2.5.1.15"/>
    </reaction>
</comment>